<evidence type="ECO:0000313" key="3">
    <source>
        <dbReference type="Proteomes" id="UP000053257"/>
    </source>
</evidence>
<proteinExistence type="predicted"/>
<feature type="compositionally biased region" description="Acidic residues" evidence="1">
    <location>
        <begin position="359"/>
        <end position="369"/>
    </location>
</feature>
<keyword evidence="3" id="KW-1185">Reference proteome</keyword>
<feature type="compositionally biased region" description="Low complexity" evidence="1">
    <location>
        <begin position="370"/>
        <end position="380"/>
    </location>
</feature>
<dbReference type="OrthoDB" id="2748701at2759"/>
<dbReference type="Proteomes" id="UP000053257">
    <property type="component" value="Unassembled WGS sequence"/>
</dbReference>
<dbReference type="HOGENOM" id="CLU_041942_2_0_1"/>
<feature type="region of interest" description="Disordered" evidence="1">
    <location>
        <begin position="348"/>
        <end position="384"/>
    </location>
</feature>
<evidence type="ECO:0000313" key="2">
    <source>
        <dbReference type="EMBL" id="KIP10196.1"/>
    </source>
</evidence>
<accession>A0A0C3S3P5</accession>
<reference evidence="2 3" key="1">
    <citation type="journal article" date="2014" name="PLoS Genet.">
        <title>Analysis of the Phlebiopsis gigantea genome, transcriptome and secretome provides insight into its pioneer colonization strategies of wood.</title>
        <authorList>
            <person name="Hori C."/>
            <person name="Ishida T."/>
            <person name="Igarashi K."/>
            <person name="Samejima M."/>
            <person name="Suzuki H."/>
            <person name="Master E."/>
            <person name="Ferreira P."/>
            <person name="Ruiz-Duenas F.J."/>
            <person name="Held B."/>
            <person name="Canessa P."/>
            <person name="Larrondo L.F."/>
            <person name="Schmoll M."/>
            <person name="Druzhinina I.S."/>
            <person name="Kubicek C.P."/>
            <person name="Gaskell J.A."/>
            <person name="Kersten P."/>
            <person name="St John F."/>
            <person name="Glasner J."/>
            <person name="Sabat G."/>
            <person name="Splinter BonDurant S."/>
            <person name="Syed K."/>
            <person name="Yadav J."/>
            <person name="Mgbeahuruike A.C."/>
            <person name="Kovalchuk A."/>
            <person name="Asiegbu F.O."/>
            <person name="Lackner G."/>
            <person name="Hoffmeister D."/>
            <person name="Rencoret J."/>
            <person name="Gutierrez A."/>
            <person name="Sun H."/>
            <person name="Lindquist E."/>
            <person name="Barry K."/>
            <person name="Riley R."/>
            <person name="Grigoriev I.V."/>
            <person name="Henrissat B."/>
            <person name="Kues U."/>
            <person name="Berka R.M."/>
            <person name="Martinez A.T."/>
            <person name="Covert S.F."/>
            <person name="Blanchette R.A."/>
            <person name="Cullen D."/>
        </authorList>
    </citation>
    <scope>NUCLEOTIDE SEQUENCE [LARGE SCALE GENOMIC DNA]</scope>
    <source>
        <strain evidence="2 3">11061_1 CR5-6</strain>
    </source>
</reference>
<name>A0A0C3S3P5_PHLG1</name>
<sequence>MDRCPPEIHARIFAYACTDDGTTGCSLARVSRYIREVSLPYQWQCIALAGFKRVVQLAREIEKSRIRRPVFHIFLCDRHSPPPNCYPHTEDRTAYELELLPALSIILGYVSESLETLSLFSDACFYDGAIAVRHVLSFPYPHLKELTIRACCTPRQLAGFRPGDSLPCETPNLERLHLALPYHGFSSDNLQATHNLIQSISSEVSHLRFTMLDKWGSRRVVEVVHAELAASRILTPVLDLPPLDWECPSTATACPVTWDRLLPDGLRFFAIQPSPTSTFYCSCCMDLRGDVDVIRILERMSVVADKDRFAYMDRRPIRARKCRMDPLEVAGYGFVEAKNDWQTRVKNGGGCWKQKDAPDSDMESSEEEPTGSPTLPLLSSRPQVSRMSKLRRVVKRWKMW</sequence>
<gene>
    <name evidence="2" type="ORF">PHLGIDRAFT_101534</name>
</gene>
<protein>
    <submittedName>
        <fullName evidence="2">Uncharacterized protein</fullName>
    </submittedName>
</protein>
<evidence type="ECO:0000256" key="1">
    <source>
        <dbReference type="SAM" id="MobiDB-lite"/>
    </source>
</evidence>
<dbReference type="EMBL" id="KN840457">
    <property type="protein sequence ID" value="KIP10196.1"/>
    <property type="molecule type" value="Genomic_DNA"/>
</dbReference>
<organism evidence="2 3">
    <name type="scientific">Phlebiopsis gigantea (strain 11061_1 CR5-6)</name>
    <name type="common">White-rot fungus</name>
    <name type="synonym">Peniophora gigantea</name>
    <dbReference type="NCBI Taxonomy" id="745531"/>
    <lineage>
        <taxon>Eukaryota</taxon>
        <taxon>Fungi</taxon>
        <taxon>Dikarya</taxon>
        <taxon>Basidiomycota</taxon>
        <taxon>Agaricomycotina</taxon>
        <taxon>Agaricomycetes</taxon>
        <taxon>Polyporales</taxon>
        <taxon>Phanerochaetaceae</taxon>
        <taxon>Phlebiopsis</taxon>
    </lineage>
</organism>
<dbReference type="AlphaFoldDB" id="A0A0C3S3P5"/>